<organism evidence="5">
    <name type="scientific">Capitella teleta</name>
    <name type="common">Polychaete worm</name>
    <dbReference type="NCBI Taxonomy" id="283909"/>
    <lineage>
        <taxon>Eukaryota</taxon>
        <taxon>Metazoa</taxon>
        <taxon>Spiralia</taxon>
        <taxon>Lophotrochozoa</taxon>
        <taxon>Annelida</taxon>
        <taxon>Polychaeta</taxon>
        <taxon>Sedentaria</taxon>
        <taxon>Scolecida</taxon>
        <taxon>Capitellidae</taxon>
        <taxon>Capitella</taxon>
    </lineage>
</organism>
<dbReference type="GO" id="GO:0046872">
    <property type="term" value="F:metal ion binding"/>
    <property type="evidence" value="ECO:0007669"/>
    <property type="project" value="UniProtKB-KW"/>
</dbReference>
<feature type="non-terminal residue" evidence="5">
    <location>
        <position position="185"/>
    </location>
</feature>
<reference evidence="7" key="1">
    <citation type="submission" date="2012-12" db="EMBL/GenBank/DDBJ databases">
        <authorList>
            <person name="Hellsten U."/>
            <person name="Grimwood J."/>
            <person name="Chapman J.A."/>
            <person name="Shapiro H."/>
            <person name="Aerts A."/>
            <person name="Otillar R.P."/>
            <person name="Terry A.Y."/>
            <person name="Boore J.L."/>
            <person name="Simakov O."/>
            <person name="Marletaz F."/>
            <person name="Cho S.-J."/>
            <person name="Edsinger-Gonzales E."/>
            <person name="Havlak P."/>
            <person name="Kuo D.-H."/>
            <person name="Larsson T."/>
            <person name="Lv J."/>
            <person name="Arendt D."/>
            <person name="Savage R."/>
            <person name="Osoegawa K."/>
            <person name="de Jong P."/>
            <person name="Lindberg D.R."/>
            <person name="Seaver E.C."/>
            <person name="Weisblat D.A."/>
            <person name="Putnam N.H."/>
            <person name="Grigoriev I.V."/>
            <person name="Rokhsar D.S."/>
        </authorList>
    </citation>
    <scope>NUCLEOTIDE SEQUENCE</scope>
    <source>
        <strain evidence="7">I ESC-2004</strain>
    </source>
</reference>
<name>R7U335_CAPTE</name>
<dbReference type="OMA" id="ESQACEY"/>
<dbReference type="HOGENOM" id="CLU_025643_2_1_1"/>
<evidence type="ECO:0000256" key="2">
    <source>
        <dbReference type="ARBA" id="ARBA00022723"/>
    </source>
</evidence>
<evidence type="ECO:0000256" key="1">
    <source>
        <dbReference type="ARBA" id="ARBA00001968"/>
    </source>
</evidence>
<dbReference type="OrthoDB" id="6109478at2759"/>
<feature type="non-terminal residue" evidence="5">
    <location>
        <position position="1"/>
    </location>
</feature>
<dbReference type="InterPro" id="IPR027805">
    <property type="entry name" value="Transposase_HTH_dom"/>
</dbReference>
<feature type="domain" description="Transposase Helix-turn-helix" evidence="4">
    <location>
        <begin position="5"/>
        <end position="54"/>
    </location>
</feature>
<comment type="cofactor">
    <cofactor evidence="1">
        <name>a divalent metal cation</name>
        <dbReference type="ChEBI" id="CHEBI:60240"/>
    </cofactor>
</comment>
<evidence type="ECO:0000313" key="6">
    <source>
        <dbReference type="EnsemblMetazoa" id="CapteP26554"/>
    </source>
</evidence>
<dbReference type="PANTHER" id="PTHR23080:SF133">
    <property type="entry name" value="SI:CH211-262I1.5-RELATED"/>
    <property type="match status" value="1"/>
</dbReference>
<dbReference type="EMBL" id="KB308519">
    <property type="protein sequence ID" value="ELT97590.1"/>
    <property type="molecule type" value="Genomic_DNA"/>
</dbReference>
<dbReference type="Proteomes" id="UP000014760">
    <property type="component" value="Unassembled WGS sequence"/>
</dbReference>
<dbReference type="EnsemblMetazoa" id="CapteT26554">
    <property type="protein sequence ID" value="CapteP26554"/>
    <property type="gene ID" value="CapteG26554"/>
</dbReference>
<feature type="domain" description="DDE Tnp4" evidence="3">
    <location>
        <begin position="88"/>
        <end position="172"/>
    </location>
</feature>
<protein>
    <recommendedName>
        <fullName evidence="8">DDE Tnp4 domain-containing protein</fullName>
    </recommendedName>
</protein>
<evidence type="ECO:0000313" key="7">
    <source>
        <dbReference type="Proteomes" id="UP000014760"/>
    </source>
</evidence>
<keyword evidence="7" id="KW-1185">Reference proteome</keyword>
<dbReference type="EMBL" id="AMQN01010822">
    <property type="status" value="NOT_ANNOTATED_CDS"/>
    <property type="molecule type" value="Genomic_DNA"/>
</dbReference>
<dbReference type="InterPro" id="IPR027806">
    <property type="entry name" value="HARBI1_dom"/>
</dbReference>
<dbReference type="AlphaFoldDB" id="R7U335"/>
<dbReference type="Pfam" id="PF13613">
    <property type="entry name" value="HTH_Tnp_4"/>
    <property type="match status" value="1"/>
</dbReference>
<accession>R7U335</accession>
<keyword evidence="2" id="KW-0479">Metal-binding</keyword>
<reference evidence="6" key="3">
    <citation type="submission" date="2015-06" db="UniProtKB">
        <authorList>
            <consortium name="EnsemblMetazoa"/>
        </authorList>
    </citation>
    <scope>IDENTIFICATION</scope>
</reference>
<gene>
    <name evidence="5" type="ORF">CAPTEDRAFT_26554</name>
</gene>
<evidence type="ECO:0008006" key="8">
    <source>
        <dbReference type="Google" id="ProtNLM"/>
    </source>
</evidence>
<reference evidence="5 7" key="2">
    <citation type="journal article" date="2013" name="Nature">
        <title>Insights into bilaterian evolution from three spiralian genomes.</title>
        <authorList>
            <person name="Simakov O."/>
            <person name="Marletaz F."/>
            <person name="Cho S.J."/>
            <person name="Edsinger-Gonzales E."/>
            <person name="Havlak P."/>
            <person name="Hellsten U."/>
            <person name="Kuo D.H."/>
            <person name="Larsson T."/>
            <person name="Lv J."/>
            <person name="Arendt D."/>
            <person name="Savage R."/>
            <person name="Osoegawa K."/>
            <person name="de Jong P."/>
            <person name="Grimwood J."/>
            <person name="Chapman J.A."/>
            <person name="Shapiro H."/>
            <person name="Aerts A."/>
            <person name="Otillar R.P."/>
            <person name="Terry A.Y."/>
            <person name="Boore J.L."/>
            <person name="Grigoriev I.V."/>
            <person name="Lindberg D.R."/>
            <person name="Seaver E.C."/>
            <person name="Weisblat D.A."/>
            <person name="Putnam N.H."/>
            <person name="Rokhsar D.S."/>
        </authorList>
    </citation>
    <scope>NUCLEOTIDE SEQUENCE</scope>
    <source>
        <strain evidence="5 7">I ESC-2004</strain>
    </source>
</reference>
<dbReference type="PANTHER" id="PTHR23080">
    <property type="entry name" value="THAP DOMAIN PROTEIN"/>
    <property type="match status" value="1"/>
</dbReference>
<evidence type="ECO:0000259" key="4">
    <source>
        <dbReference type="Pfam" id="PF13613"/>
    </source>
</evidence>
<dbReference type="Pfam" id="PF13359">
    <property type="entry name" value="DDE_Tnp_4"/>
    <property type="match status" value="1"/>
</dbReference>
<sequence length="185" mass="20622">WNVTSLRLEDQLLLTLMKLRQNFGHKDLAYQFKVSDRTIANVVNTFVHVLHEVLVEGLMVANGIPSVAKNKNSMPSSFSSFSSCRIILDCTEVQCEIPTPMDQQSATWSNYKQRNTFKALVGVAPNAAITFVCPFYPGCMSDKEIVRHSGVMDQMQPGDLILADKGFLIQDWDAISGVALKLQKP</sequence>
<evidence type="ECO:0000259" key="3">
    <source>
        <dbReference type="Pfam" id="PF13359"/>
    </source>
</evidence>
<proteinExistence type="predicted"/>
<evidence type="ECO:0000313" key="5">
    <source>
        <dbReference type="EMBL" id="ELT97590.1"/>
    </source>
</evidence>